<sequence length="46" mass="5209">MTCRGAPIRYYLASKYRYVHFISVTYASRAAERGEVFIGVAKTPAH</sequence>
<accession>A0A0D6JF82</accession>
<dbReference type="KEGG" id="fiy:BN1229_v1_1969"/>
<protein>
    <submittedName>
        <fullName evidence="1">Uncharacterized protein</fullName>
    </submittedName>
</protein>
<proteinExistence type="predicted"/>
<evidence type="ECO:0000313" key="2">
    <source>
        <dbReference type="Proteomes" id="UP000033187"/>
    </source>
</evidence>
<keyword evidence="2" id="KW-1185">Reference proteome</keyword>
<gene>
    <name evidence="1" type="ORF">YBN1229_v1_1969</name>
</gene>
<dbReference type="AlphaFoldDB" id="A0A0D6JF82"/>
<evidence type="ECO:0000313" key="1">
    <source>
        <dbReference type="EMBL" id="CPR19021.1"/>
    </source>
</evidence>
<name>A0A0D6JF82_9HYPH</name>
<dbReference type="EMBL" id="LN829119">
    <property type="protein sequence ID" value="CPR19021.1"/>
    <property type="molecule type" value="Genomic_DNA"/>
</dbReference>
<organism evidence="1 2">
    <name type="scientific">Candidatus Filomicrobium marinum</name>
    <dbReference type="NCBI Taxonomy" id="1608628"/>
    <lineage>
        <taxon>Bacteria</taxon>
        <taxon>Pseudomonadati</taxon>
        <taxon>Pseudomonadota</taxon>
        <taxon>Alphaproteobacteria</taxon>
        <taxon>Hyphomicrobiales</taxon>
        <taxon>Hyphomicrobiaceae</taxon>
        <taxon>Filomicrobium</taxon>
    </lineage>
</organism>
<dbReference type="KEGG" id="fil:BN1229_v1_1967"/>
<reference evidence="2" key="1">
    <citation type="submission" date="2015-02" db="EMBL/GenBank/DDBJ databases">
        <authorList>
            <person name="Chooi Y.-H."/>
        </authorList>
    </citation>
    <scope>NUCLEOTIDE SEQUENCE [LARGE SCALE GENOMIC DNA]</scope>
    <source>
        <strain evidence="2">strain Y</strain>
    </source>
</reference>
<dbReference type="Proteomes" id="UP000033187">
    <property type="component" value="Chromosome 1"/>
</dbReference>